<dbReference type="SUPFAM" id="SSF82153">
    <property type="entry name" value="FAS1 domain"/>
    <property type="match status" value="1"/>
</dbReference>
<dbReference type="Pfam" id="PF02469">
    <property type="entry name" value="Fasciclin"/>
    <property type="match status" value="1"/>
</dbReference>
<keyword evidence="4" id="KW-1185">Reference proteome</keyword>
<comment type="caution">
    <text evidence="3">The sequence shown here is derived from an EMBL/GenBank/DDBJ whole genome shotgun (WGS) entry which is preliminary data.</text>
</comment>
<feature type="region of interest" description="Disordered" evidence="1">
    <location>
        <begin position="1"/>
        <end position="22"/>
    </location>
</feature>
<proteinExistence type="predicted"/>
<feature type="domain" description="FAS1" evidence="2">
    <location>
        <begin position="64"/>
        <end position="192"/>
    </location>
</feature>
<dbReference type="PROSITE" id="PS50213">
    <property type="entry name" value="FAS1"/>
    <property type="match status" value="1"/>
</dbReference>
<organism evidence="3 4">
    <name type="scientific">Chrysochromulina tobinii</name>
    <dbReference type="NCBI Taxonomy" id="1460289"/>
    <lineage>
        <taxon>Eukaryota</taxon>
        <taxon>Haptista</taxon>
        <taxon>Haptophyta</taxon>
        <taxon>Prymnesiophyceae</taxon>
        <taxon>Prymnesiales</taxon>
        <taxon>Chrysochromulinaceae</taxon>
        <taxon>Chrysochromulina</taxon>
    </lineage>
</organism>
<feature type="non-terminal residue" evidence="3">
    <location>
        <position position="434"/>
    </location>
</feature>
<name>A0A0M0K8X2_9EUKA</name>
<dbReference type="InterPro" id="IPR000782">
    <property type="entry name" value="FAS1_domain"/>
</dbReference>
<evidence type="ECO:0000256" key="1">
    <source>
        <dbReference type="SAM" id="MobiDB-lite"/>
    </source>
</evidence>
<feature type="compositionally biased region" description="Basic and acidic residues" evidence="1">
    <location>
        <begin position="365"/>
        <end position="374"/>
    </location>
</feature>
<sequence length="434" mass="46969">MTALHNPDAEDEPSAKRQATLPMLSQVESLTSAKVATAKDECPSTPVDPNISQFTDGAHAAAPAQYAAEERMRSLGLVAFCDALAFAGLREELLRYSAAGVTILAPTDDAFAQVPEEVRTDVRLVRSLLLGHLCTGTFTLEGLKDKECAVAIAGQTHAVYEEDSHTCVGTACFGRTDLAFEGGMIQELTSVMMVLWLVRDSHTEQVWKKSLQPSPVVSTVGGNSNTGNEYEVHGCLLHAATGSLIPDGLRGHTRSIKPLEGEQRLAFTEITVLTKPPSLAKRRGVDAEIGNNRYRLLFSVWNTATQSYVTWQHMATPLVVRNSFHMLPIEEKNYRRTQYARSRGRPMPLTAREEATAAGCSGDSGRSEDGEGTQHEQALNMPRLAFEPRPAKGGGEETDTAALLGPGMRSMVPQPPKANAQAAPPFQVHVPREG</sequence>
<dbReference type="Gene3D" id="2.30.180.10">
    <property type="entry name" value="FAS1 domain"/>
    <property type="match status" value="1"/>
</dbReference>
<dbReference type="OrthoDB" id="286301at2759"/>
<feature type="compositionally biased region" description="Low complexity" evidence="1">
    <location>
        <begin position="417"/>
        <end position="427"/>
    </location>
</feature>
<reference evidence="4" key="1">
    <citation type="journal article" date="2015" name="PLoS Genet.">
        <title>Genome Sequence and Transcriptome Analyses of Chrysochromulina tobin: Metabolic Tools for Enhanced Algal Fitness in the Prominent Order Prymnesiales (Haptophyceae).</title>
        <authorList>
            <person name="Hovde B.T."/>
            <person name="Deodato C.R."/>
            <person name="Hunsperger H.M."/>
            <person name="Ryken S.A."/>
            <person name="Yost W."/>
            <person name="Jha R.K."/>
            <person name="Patterson J."/>
            <person name="Monnat R.J. Jr."/>
            <person name="Barlow S.B."/>
            <person name="Starkenburg S.R."/>
            <person name="Cattolico R.A."/>
        </authorList>
    </citation>
    <scope>NUCLEOTIDE SEQUENCE</scope>
    <source>
        <strain evidence="4">CCMP291</strain>
    </source>
</reference>
<dbReference type="Proteomes" id="UP000037460">
    <property type="component" value="Unassembled WGS sequence"/>
</dbReference>
<evidence type="ECO:0000313" key="4">
    <source>
        <dbReference type="Proteomes" id="UP000037460"/>
    </source>
</evidence>
<feature type="region of interest" description="Disordered" evidence="1">
    <location>
        <begin position="338"/>
        <end position="434"/>
    </location>
</feature>
<dbReference type="AlphaFoldDB" id="A0A0M0K8X2"/>
<evidence type="ECO:0000313" key="3">
    <source>
        <dbReference type="EMBL" id="KOO35254.1"/>
    </source>
</evidence>
<protein>
    <recommendedName>
        <fullName evidence="2">FAS1 domain-containing protein</fullName>
    </recommendedName>
</protein>
<dbReference type="InterPro" id="IPR036378">
    <property type="entry name" value="FAS1_dom_sf"/>
</dbReference>
<evidence type="ECO:0000259" key="2">
    <source>
        <dbReference type="PROSITE" id="PS50213"/>
    </source>
</evidence>
<gene>
    <name evidence="3" type="ORF">Ctob_010021</name>
</gene>
<accession>A0A0M0K8X2</accession>
<dbReference type="EMBL" id="JWZX01000933">
    <property type="protein sequence ID" value="KOO35254.1"/>
    <property type="molecule type" value="Genomic_DNA"/>
</dbReference>